<gene>
    <name evidence="1" type="primary">g11558</name>
    <name evidence="1" type="ORF">NpPPO83_00011558</name>
</gene>
<dbReference type="Proteomes" id="UP001165186">
    <property type="component" value="Unassembled WGS sequence"/>
</dbReference>
<accession>A0ACB5SF92</accession>
<keyword evidence="2" id="KW-1185">Reference proteome</keyword>
<proteinExistence type="predicted"/>
<sequence length="446" mass="49338">MADPLSIASGVAGLAMLAESVAKKIISVMKDVKESKKEMQSLSREVLALLGVLKSVEVIVQSDGNEVASSPCGAIIIECSKTLDRIQQILEGCRIDHQSSNTVTPNNSTNPTNHQATTRPWNTLKNGARWHLKKDTVEKLRADVEKHKSALSLAISQDSWSSLLALLRKQDEHAQQIQDIKAQLRAAEIEKVTRRLKKEQRTALKEFCTIDPDTFLRKHLAARHQGTGTWFLESIQYQQFLSDQNSKLWLYGIPGAGKSVMSSIVIDHVNKTWTPGTATAFFFCDYGNKDTQILYNILGSIAKQLALQNTQALSDMVDFHENKGVPADHDREEEPLLDLIRDMSSHFTSVVVIIDGLDECFHDRSRVVDGVARLSSSGGPLKTLFTSRDESDIRDCLKGFEGVSVAASKADVRLCVASELGSRLKALPSDLKDEILRDLVDRSDGM</sequence>
<name>A0ACB5SF92_9PEZI</name>
<evidence type="ECO:0000313" key="1">
    <source>
        <dbReference type="EMBL" id="GME37840.1"/>
    </source>
</evidence>
<comment type="caution">
    <text evidence="1">The sequence shown here is derived from an EMBL/GenBank/DDBJ whole genome shotgun (WGS) entry which is preliminary data.</text>
</comment>
<protein>
    <submittedName>
        <fullName evidence="1">Uncharacterized protein LTHEOB_6195</fullName>
    </submittedName>
</protein>
<organism evidence="1 2">
    <name type="scientific">Neofusicoccum parvum</name>
    <dbReference type="NCBI Taxonomy" id="310453"/>
    <lineage>
        <taxon>Eukaryota</taxon>
        <taxon>Fungi</taxon>
        <taxon>Dikarya</taxon>
        <taxon>Ascomycota</taxon>
        <taxon>Pezizomycotina</taxon>
        <taxon>Dothideomycetes</taxon>
        <taxon>Dothideomycetes incertae sedis</taxon>
        <taxon>Botryosphaeriales</taxon>
        <taxon>Botryosphaeriaceae</taxon>
        <taxon>Neofusicoccum</taxon>
    </lineage>
</organism>
<evidence type="ECO:0000313" key="2">
    <source>
        <dbReference type="Proteomes" id="UP001165186"/>
    </source>
</evidence>
<reference evidence="1" key="1">
    <citation type="submission" date="2024-09" db="EMBL/GenBank/DDBJ databases">
        <title>Draft Genome Sequences of Neofusicoccum parvum.</title>
        <authorList>
            <person name="Ashida A."/>
            <person name="Camagna M."/>
            <person name="Tanaka A."/>
            <person name="Takemoto D."/>
        </authorList>
    </citation>
    <scope>NUCLEOTIDE SEQUENCE</scope>
    <source>
        <strain evidence="1">PPO83</strain>
    </source>
</reference>
<dbReference type="EMBL" id="BSXG01000081">
    <property type="protein sequence ID" value="GME37840.1"/>
    <property type="molecule type" value="Genomic_DNA"/>
</dbReference>